<name>E6PF37_9ZZZZ</name>
<proteinExistence type="predicted"/>
<evidence type="ECO:0000313" key="1">
    <source>
        <dbReference type="EMBL" id="CBH75073.1"/>
    </source>
</evidence>
<evidence type="ECO:0008006" key="2">
    <source>
        <dbReference type="Google" id="ProtNLM"/>
    </source>
</evidence>
<comment type="caution">
    <text evidence="1">The sequence shown here is derived from an EMBL/GenBank/DDBJ whole genome shotgun (WGS) entry which is preliminary data.</text>
</comment>
<dbReference type="EMBL" id="CABL01000005">
    <property type="protein sequence ID" value="CBH75073.1"/>
    <property type="molecule type" value="Genomic_DNA"/>
</dbReference>
<reference evidence="1" key="1">
    <citation type="submission" date="2009-10" db="EMBL/GenBank/DDBJ databases">
        <title>Diversity of trophic interactions inside an arsenic-rich microbial ecosystem.</title>
        <authorList>
            <person name="Bertin P.N."/>
            <person name="Heinrich-Salmeron A."/>
            <person name="Pelletier E."/>
            <person name="Goulhen-Chollet F."/>
            <person name="Arsene-Ploetze F."/>
            <person name="Gallien S."/>
            <person name="Calteau A."/>
            <person name="Vallenet D."/>
            <person name="Casiot C."/>
            <person name="Chane-Woon-Ming B."/>
            <person name="Giloteaux L."/>
            <person name="Barakat M."/>
            <person name="Bonnefoy V."/>
            <person name="Bruneel O."/>
            <person name="Chandler M."/>
            <person name="Cleiss J."/>
            <person name="Duran R."/>
            <person name="Elbaz-Poulichet F."/>
            <person name="Fonknechten N."/>
            <person name="Lauga B."/>
            <person name="Mornico D."/>
            <person name="Ortet P."/>
            <person name="Schaeffer C."/>
            <person name="Siguier P."/>
            <person name="Alexander Thil Smith A."/>
            <person name="Van Dorsselaer A."/>
            <person name="Weissenbach J."/>
            <person name="Medigue C."/>
            <person name="Le Paslier D."/>
        </authorList>
    </citation>
    <scope>NUCLEOTIDE SEQUENCE</scope>
</reference>
<protein>
    <recommendedName>
        <fullName evidence="2">Restriction endonuclease</fullName>
    </recommendedName>
</protein>
<dbReference type="AlphaFoldDB" id="E6PF37"/>
<accession>E6PF37</accession>
<gene>
    <name evidence="1" type="ORF">CARN1_0248</name>
</gene>
<organism evidence="1">
    <name type="scientific">mine drainage metagenome</name>
    <dbReference type="NCBI Taxonomy" id="410659"/>
    <lineage>
        <taxon>unclassified sequences</taxon>
        <taxon>metagenomes</taxon>
        <taxon>ecological metagenomes</taxon>
    </lineage>
</organism>
<sequence>MKFTTKQIEETARKIIRDNSGGIRFNALVAEVLAIASETPRNTIRGSIWNLDAKYSDEIEKPSRGVFAPANIAAVVDRSPKIKLSEESFYEPFADFLKTELGEATEAVRFGGAGLHSKWGTPDVIGIYKPLASDRIKFPGEIISAEIKTDPMQPIVAFGQAIAYRLFSSRTYIAMPATISETDRERLDALCMQFGIGFVLFDLDVEHPNFKILARAQRFSPDMFYVNEFAESLYKHNKEVFNKLFA</sequence>